<name>A0A9J5X3I8_SOLCO</name>
<dbReference type="PANTHER" id="PTHR33499">
    <property type="entry name" value="OS12G0282400 PROTEIN-RELATED"/>
    <property type="match status" value="1"/>
</dbReference>
<dbReference type="AlphaFoldDB" id="A0A9J5X3I8"/>
<proteinExistence type="predicted"/>
<gene>
    <name evidence="1" type="ORF">H5410_052259</name>
</gene>
<comment type="caution">
    <text evidence="1">The sequence shown here is derived from an EMBL/GenBank/DDBJ whole genome shotgun (WGS) entry which is preliminary data.</text>
</comment>
<evidence type="ECO:0000313" key="1">
    <source>
        <dbReference type="EMBL" id="KAG5581632.1"/>
    </source>
</evidence>
<protein>
    <submittedName>
        <fullName evidence="1">Uncharacterized protein</fullName>
    </submittedName>
</protein>
<accession>A0A9J5X3I8</accession>
<sequence>MVLLSSFSDYGSAGWLSILLFGVEIQKLFQSDSSLTNTEVVEKCFGPQRKSHVIGFVGGITTKELKGGNSLKAALLDK</sequence>
<keyword evidence="2" id="KW-1185">Reference proteome</keyword>
<dbReference type="PANTHER" id="PTHR33499:SF41">
    <property type="entry name" value="TRANSPOSON PROTEIN, CACTA, EN_SPM SUB-CLASS"/>
    <property type="match status" value="1"/>
</dbReference>
<reference evidence="1 2" key="1">
    <citation type="submission" date="2020-09" db="EMBL/GenBank/DDBJ databases">
        <title>De no assembly of potato wild relative species, Solanum commersonii.</title>
        <authorList>
            <person name="Cho K."/>
        </authorList>
    </citation>
    <scope>NUCLEOTIDE SEQUENCE [LARGE SCALE GENOMIC DNA]</scope>
    <source>
        <strain evidence="1">LZ3.2</strain>
        <tissue evidence="1">Leaf</tissue>
    </source>
</reference>
<organism evidence="1 2">
    <name type="scientific">Solanum commersonii</name>
    <name type="common">Commerson's wild potato</name>
    <name type="synonym">Commerson's nightshade</name>
    <dbReference type="NCBI Taxonomy" id="4109"/>
    <lineage>
        <taxon>Eukaryota</taxon>
        <taxon>Viridiplantae</taxon>
        <taxon>Streptophyta</taxon>
        <taxon>Embryophyta</taxon>
        <taxon>Tracheophyta</taxon>
        <taxon>Spermatophyta</taxon>
        <taxon>Magnoliopsida</taxon>
        <taxon>eudicotyledons</taxon>
        <taxon>Gunneridae</taxon>
        <taxon>Pentapetalae</taxon>
        <taxon>asterids</taxon>
        <taxon>lamiids</taxon>
        <taxon>Solanales</taxon>
        <taxon>Solanaceae</taxon>
        <taxon>Solanoideae</taxon>
        <taxon>Solaneae</taxon>
        <taxon>Solanum</taxon>
    </lineage>
</organism>
<dbReference type="EMBL" id="JACXVP010000010">
    <property type="protein sequence ID" value="KAG5581632.1"/>
    <property type="molecule type" value="Genomic_DNA"/>
</dbReference>
<dbReference type="OrthoDB" id="1301679at2759"/>
<dbReference type="Proteomes" id="UP000824120">
    <property type="component" value="Chromosome 10"/>
</dbReference>
<evidence type="ECO:0000313" key="2">
    <source>
        <dbReference type="Proteomes" id="UP000824120"/>
    </source>
</evidence>